<keyword evidence="2" id="KW-1185">Reference proteome</keyword>
<dbReference type="EMBL" id="CACRXK020000965">
    <property type="protein sequence ID" value="CAB3986113.1"/>
    <property type="molecule type" value="Genomic_DNA"/>
</dbReference>
<sequence>MEDIQDSSAKELCCADQVIYGCHTVGNKVNKTVSRPSTSAFEYAVSDVPLP</sequence>
<dbReference type="AlphaFoldDB" id="A0A7D9DI37"/>
<organism evidence="1 2">
    <name type="scientific">Paramuricea clavata</name>
    <name type="common">Red gorgonian</name>
    <name type="synonym">Violescent sea-whip</name>
    <dbReference type="NCBI Taxonomy" id="317549"/>
    <lineage>
        <taxon>Eukaryota</taxon>
        <taxon>Metazoa</taxon>
        <taxon>Cnidaria</taxon>
        <taxon>Anthozoa</taxon>
        <taxon>Octocorallia</taxon>
        <taxon>Malacalcyonacea</taxon>
        <taxon>Plexauridae</taxon>
        <taxon>Paramuricea</taxon>
    </lineage>
</organism>
<proteinExistence type="predicted"/>
<dbReference type="Proteomes" id="UP001152795">
    <property type="component" value="Unassembled WGS sequence"/>
</dbReference>
<name>A0A7D9DI37_PARCT</name>
<protein>
    <submittedName>
        <fullName evidence="1">Uncharacterized protein</fullName>
    </submittedName>
</protein>
<comment type="caution">
    <text evidence="1">The sequence shown here is derived from an EMBL/GenBank/DDBJ whole genome shotgun (WGS) entry which is preliminary data.</text>
</comment>
<accession>A0A7D9DI37</accession>
<evidence type="ECO:0000313" key="1">
    <source>
        <dbReference type="EMBL" id="CAB3986113.1"/>
    </source>
</evidence>
<gene>
    <name evidence="1" type="ORF">PACLA_8A048671</name>
</gene>
<reference evidence="1" key="1">
    <citation type="submission" date="2020-04" db="EMBL/GenBank/DDBJ databases">
        <authorList>
            <person name="Alioto T."/>
            <person name="Alioto T."/>
            <person name="Gomez Garrido J."/>
        </authorList>
    </citation>
    <scope>NUCLEOTIDE SEQUENCE</scope>
    <source>
        <strain evidence="1">A484AB</strain>
    </source>
</reference>
<evidence type="ECO:0000313" key="2">
    <source>
        <dbReference type="Proteomes" id="UP001152795"/>
    </source>
</evidence>